<dbReference type="Pfam" id="PF20231">
    <property type="entry name" value="DUF6589"/>
    <property type="match status" value="1"/>
</dbReference>
<feature type="compositionally biased region" description="Acidic residues" evidence="1">
    <location>
        <begin position="635"/>
        <end position="649"/>
    </location>
</feature>
<evidence type="ECO:0000259" key="2">
    <source>
        <dbReference type="Pfam" id="PF20231"/>
    </source>
</evidence>
<gene>
    <name evidence="3" type="ORF">BOTBODRAFT_156492</name>
</gene>
<dbReference type="STRING" id="930990.A0A067N027"/>
<dbReference type="EMBL" id="KL198025">
    <property type="protein sequence ID" value="KDQ17141.1"/>
    <property type="molecule type" value="Genomic_DNA"/>
</dbReference>
<feature type="domain" description="DUF6589" evidence="2">
    <location>
        <begin position="84"/>
        <end position="492"/>
    </location>
</feature>
<protein>
    <recommendedName>
        <fullName evidence="2">DUF6589 domain-containing protein</fullName>
    </recommendedName>
</protein>
<organism evidence="3 4">
    <name type="scientific">Botryobasidium botryosum (strain FD-172 SS1)</name>
    <dbReference type="NCBI Taxonomy" id="930990"/>
    <lineage>
        <taxon>Eukaryota</taxon>
        <taxon>Fungi</taxon>
        <taxon>Dikarya</taxon>
        <taxon>Basidiomycota</taxon>
        <taxon>Agaricomycotina</taxon>
        <taxon>Agaricomycetes</taxon>
        <taxon>Cantharellales</taxon>
        <taxon>Botryobasidiaceae</taxon>
        <taxon>Botryobasidium</taxon>
    </lineage>
</organism>
<proteinExistence type="predicted"/>
<feature type="region of interest" description="Disordered" evidence="1">
    <location>
        <begin position="586"/>
        <end position="649"/>
    </location>
</feature>
<sequence>MIRLLERISEKCNAAARSAAATGRILIGWDNLNFAASISEQRYGKSAPFQSGTASTITELWDPSNDTTQIDKALDLKLLQTTQAAAPPLALSDILPDREESSFMKSRFTYMVLKTLVDHGGEFFNKFQAKLRECEPSQYQIPLHKTAAHPLPTIPVEQASAVGNVTVLNTLVEHLKLEKNVLGQRLMLVFGDLLTVTRIRSIVAARSIRHLTPVHVRDFYESLTWLVPIPGLFHIKICAVIATLETHWGKPNSNDNPASLWCHNELLQRKHISNLNKIEYRTGKDIILHSLFARILDCIRVQSGSTSISTFAKDLAPLSVNEAWAQMAALARDVVDTFTVPANAGHDDPRRNSTLFMRDALFFWEYILAIKRGDMGSALIVLKYWTIAFQGAGRTKYAAELLHLCHNMRHAWPEDLKQLIINNLLVNMSGKPDGWKELDLLQEHMNYWIKSVYKAHGSNSTWSWLAMISTTITTLRDIIREVNRACSVVQTKAHTTPNLDQDLSKLMVSLARNYIHDHKGPPRPFVTQDSRAKDVLTEGGLNKPHKARYSPLLAFNSNLPKYTRDGGPHYSDQVLQKEPGLFETQTQESMDDDNLSDSDLSDQNDDDDNAEDGEGGQPDAEETQGEDNWRVTWDNPEDIDLDIEEYLNE</sequence>
<evidence type="ECO:0000256" key="1">
    <source>
        <dbReference type="SAM" id="MobiDB-lite"/>
    </source>
</evidence>
<name>A0A067N027_BOTB1</name>
<dbReference type="InterPro" id="IPR046496">
    <property type="entry name" value="DUF6589"/>
</dbReference>
<dbReference type="HOGENOM" id="CLU_007061_2_0_1"/>
<dbReference type="OrthoDB" id="2496395at2759"/>
<dbReference type="Proteomes" id="UP000027195">
    <property type="component" value="Unassembled WGS sequence"/>
</dbReference>
<feature type="non-terminal residue" evidence="3">
    <location>
        <position position="649"/>
    </location>
</feature>
<reference evidence="4" key="1">
    <citation type="journal article" date="2014" name="Proc. Natl. Acad. Sci. U.S.A.">
        <title>Extensive sampling of basidiomycete genomes demonstrates inadequacy of the white-rot/brown-rot paradigm for wood decay fungi.</title>
        <authorList>
            <person name="Riley R."/>
            <person name="Salamov A.A."/>
            <person name="Brown D.W."/>
            <person name="Nagy L.G."/>
            <person name="Floudas D."/>
            <person name="Held B.W."/>
            <person name="Levasseur A."/>
            <person name="Lombard V."/>
            <person name="Morin E."/>
            <person name="Otillar R."/>
            <person name="Lindquist E.A."/>
            <person name="Sun H."/>
            <person name="LaButti K.M."/>
            <person name="Schmutz J."/>
            <person name="Jabbour D."/>
            <person name="Luo H."/>
            <person name="Baker S.E."/>
            <person name="Pisabarro A.G."/>
            <person name="Walton J.D."/>
            <person name="Blanchette R.A."/>
            <person name="Henrissat B."/>
            <person name="Martin F."/>
            <person name="Cullen D."/>
            <person name="Hibbett D.S."/>
            <person name="Grigoriev I.V."/>
        </authorList>
    </citation>
    <scope>NUCLEOTIDE SEQUENCE [LARGE SCALE GENOMIC DNA]</scope>
    <source>
        <strain evidence="4">FD-172 SS1</strain>
    </source>
</reference>
<evidence type="ECO:0000313" key="3">
    <source>
        <dbReference type="EMBL" id="KDQ17141.1"/>
    </source>
</evidence>
<feature type="compositionally biased region" description="Acidic residues" evidence="1">
    <location>
        <begin position="589"/>
        <end position="625"/>
    </location>
</feature>
<dbReference type="InParanoid" id="A0A067N027"/>
<dbReference type="AlphaFoldDB" id="A0A067N027"/>
<evidence type="ECO:0000313" key="4">
    <source>
        <dbReference type="Proteomes" id="UP000027195"/>
    </source>
</evidence>
<keyword evidence="4" id="KW-1185">Reference proteome</keyword>
<accession>A0A067N027</accession>